<dbReference type="InterPro" id="IPR057244">
    <property type="entry name" value="GAIN_B"/>
</dbReference>
<dbReference type="Pfam" id="PF01825">
    <property type="entry name" value="GPS"/>
    <property type="match status" value="1"/>
</dbReference>
<evidence type="ECO:0000259" key="6">
    <source>
        <dbReference type="PROSITE" id="PS50221"/>
    </source>
</evidence>
<keyword evidence="5" id="KW-1015">Disulfide bond</keyword>
<dbReference type="Gene3D" id="2.60.220.50">
    <property type="match status" value="2"/>
</dbReference>
<gene>
    <name evidence="8" type="primary">LOC102801748</name>
</gene>
<dbReference type="InterPro" id="IPR032675">
    <property type="entry name" value="LRR_dom_sf"/>
</dbReference>
<dbReference type="InterPro" id="IPR046338">
    <property type="entry name" value="GAIN_dom_sf"/>
</dbReference>
<keyword evidence="4" id="KW-0472">Membrane</keyword>
<evidence type="ECO:0000313" key="8">
    <source>
        <dbReference type="RefSeq" id="XP_006815017.1"/>
    </source>
</evidence>
<dbReference type="GeneID" id="102801748"/>
<evidence type="ECO:0000256" key="3">
    <source>
        <dbReference type="ARBA" id="ARBA00022989"/>
    </source>
</evidence>
<keyword evidence="2" id="KW-0812">Transmembrane</keyword>
<dbReference type="PROSITE" id="PS50221">
    <property type="entry name" value="GAIN_B"/>
    <property type="match status" value="1"/>
</dbReference>
<evidence type="ECO:0000256" key="2">
    <source>
        <dbReference type="ARBA" id="ARBA00022692"/>
    </source>
</evidence>
<evidence type="ECO:0000256" key="1">
    <source>
        <dbReference type="ARBA" id="ARBA00004370"/>
    </source>
</evidence>
<proteinExistence type="predicted"/>
<dbReference type="SUPFAM" id="SSF52058">
    <property type="entry name" value="L domain-like"/>
    <property type="match status" value="2"/>
</dbReference>
<accession>A0ABM0M4S6</accession>
<evidence type="ECO:0000256" key="4">
    <source>
        <dbReference type="ARBA" id="ARBA00023136"/>
    </source>
</evidence>
<keyword evidence="7" id="KW-1185">Reference proteome</keyword>
<dbReference type="RefSeq" id="XP_006815017.1">
    <property type="nucleotide sequence ID" value="XM_006814954.1"/>
</dbReference>
<evidence type="ECO:0000313" key="7">
    <source>
        <dbReference type="Proteomes" id="UP000694865"/>
    </source>
</evidence>
<protein>
    <submittedName>
        <fullName evidence="8">Uncharacterized protein LOC102801748</fullName>
    </submittedName>
</protein>
<evidence type="ECO:0000256" key="5">
    <source>
        <dbReference type="ARBA" id="ARBA00023157"/>
    </source>
</evidence>
<sequence>MRNPDIFVTKLCMMKHPLNKLIHEGCILGLFSHRAPKLVEMSLSSLASCSVLVAVLLLTTWDVSTVSACDDYCTCNNTIVVCSGLDKFPREVPIETTVLNLENNDIDEIEKDDVSSLSNLVELKLAGNPLECGCDLYWLKVLVAGGNVSVTGAACRVSEDSDLLPVSDQPDTAFECLPQCLEETTTDGYGTYKWDDTEVGSIDRENCEDQNNLKATRECLQSETSGDPEWGQVDSTLCSSSDFTAEFTDLEKNKKTGNAYGVAKKLENITSASQYFVESDVYLAVNLIDDALLDDTDVNTATALLNSVDSLDRVPFGKMVSVQRSQKTASKLINTIEKLAKSIEEPKSSIRIPKSLFGRVSDYNHVQFLSFKSKNVFLAVSEASNETLIAEPETVVLGASVEDAEVNSLSESVTIILTKSNGNSDNLVCAFWDNTLNDLEDNEITEIDFNDVYSVKELTELKLSGNPLECGCKLKWLYMALTAGDSDLAGVTITGAACKVTDSAELIPVEEHSETDFECEKNSVSKGPYFNLSGTPGTPSLARGMLPHILVYKQEDAAHQKTAPGIAKKLYNLTSAAEYFAATDMYLAVDVIDSLVIGDDSGTSDEVARDLLNSVDDLVRVDWGVMVSSQRSGKTASRLLKAIDKLARNVNSTMIDTENIGMNVVSIDPDDFDGMTFDSDSGERSNRRASIKLPALLLSGLPRELVKAQFISYKSNNFFMAVDEALTNDTSDEAESGSMYGTLNSAVIGASIGNVSITDLEEPVKITLAKINGKSGESTCVFWDFELNDDDGGWSPEGCSVSDDGDAEVVCECNHLTNFAVLSAEVSMAVKLSGSISLFVLLVSTWLFSTLV</sequence>
<keyword evidence="3" id="KW-1133">Transmembrane helix</keyword>
<dbReference type="PANTHER" id="PTHR45692:SF1">
    <property type="entry name" value="G-PROTEIN COUPLED RECEPTORS FAMILY 2 PROFILE 2 DOMAIN-CONTAINING PROTEIN"/>
    <property type="match status" value="1"/>
</dbReference>
<dbReference type="Proteomes" id="UP000694865">
    <property type="component" value="Unplaced"/>
</dbReference>
<dbReference type="SMART" id="SM00303">
    <property type="entry name" value="GPS"/>
    <property type="match status" value="1"/>
</dbReference>
<dbReference type="InterPro" id="IPR000203">
    <property type="entry name" value="GPS"/>
</dbReference>
<reference evidence="8" key="1">
    <citation type="submission" date="2025-08" db="UniProtKB">
        <authorList>
            <consortium name="RefSeq"/>
        </authorList>
    </citation>
    <scope>IDENTIFICATION</scope>
    <source>
        <tissue evidence="8">Testes</tissue>
    </source>
</reference>
<dbReference type="Gene3D" id="3.80.10.10">
    <property type="entry name" value="Ribonuclease Inhibitor"/>
    <property type="match status" value="2"/>
</dbReference>
<organism evidence="7 8">
    <name type="scientific">Saccoglossus kowalevskii</name>
    <name type="common">Acorn worm</name>
    <dbReference type="NCBI Taxonomy" id="10224"/>
    <lineage>
        <taxon>Eukaryota</taxon>
        <taxon>Metazoa</taxon>
        <taxon>Hemichordata</taxon>
        <taxon>Enteropneusta</taxon>
        <taxon>Harrimaniidae</taxon>
        <taxon>Saccoglossus</taxon>
    </lineage>
</organism>
<comment type="subcellular location">
    <subcellularLocation>
        <location evidence="1">Membrane</location>
    </subcellularLocation>
</comment>
<name>A0ABM0M4S6_SACKO</name>
<dbReference type="PANTHER" id="PTHR45692">
    <property type="entry name" value="G_PROTEIN_RECEP_F2_4 DOMAIN-CONTAINING PROTEIN"/>
    <property type="match status" value="1"/>
</dbReference>
<feature type="domain" description="GAIN-B" evidence="6">
    <location>
        <begin position="651"/>
        <end position="829"/>
    </location>
</feature>